<sequence length="432" mass="46535">MHNSLPHEVQIKFDTAAEIEERDDDPSIPLQKFDRVQLRDLQNLSAGCVVDILAFVVEAKELETVLSKAKNEQLMRRELTLLDASGSFVSFTLFGAQALQLPQSALENQPLIAIKGEEDEYYFFAKNEQLMRRELTLLDASGSFVSFTLFGAQALQLPQSALENQPLIAIKGAKVQEYGGRACLLSSAQMQITFLQRPTPAEANRSIQKEAETEAEAETNTKGKTETEAKAKCSSPPQLPGAAGIAAADVEEEFAWFDSKGLDMLCSLQNKGVKAKRPLEIMKVVGVTAEGLKKLEAGGRDTRGRTFTDILQQLIFAVGLLPLFPICKSAAADEATAAAATAAATAAGAAPAAAVATTAAAAGTTAAPPTPAVTEFRFDLVAKCEVYKDNKTVQILVRAASDETEDPWAKVQDSVRLTERILSSQFAICQQH</sequence>
<organism evidence="4 5">
    <name type="scientific">Eimeria praecox</name>
    <dbReference type="NCBI Taxonomy" id="51316"/>
    <lineage>
        <taxon>Eukaryota</taxon>
        <taxon>Sar</taxon>
        <taxon>Alveolata</taxon>
        <taxon>Apicomplexa</taxon>
        <taxon>Conoidasida</taxon>
        <taxon>Coccidia</taxon>
        <taxon>Eucoccidiorida</taxon>
        <taxon>Eimeriorina</taxon>
        <taxon>Eimeriidae</taxon>
        <taxon>Eimeria</taxon>
    </lineage>
</organism>
<gene>
    <name evidence="4" type="ORF">EPH_0032050</name>
</gene>
<dbReference type="AlphaFoldDB" id="U6G413"/>
<reference evidence="4" key="1">
    <citation type="submission" date="2013-10" db="EMBL/GenBank/DDBJ databases">
        <title>Genomic analysis of the causative agents of coccidiosis in chickens.</title>
        <authorList>
            <person name="Reid A.J."/>
            <person name="Blake D."/>
            <person name="Billington K."/>
            <person name="Browne H."/>
            <person name="Dunn M."/>
            <person name="Hung S."/>
            <person name="Kawahara F."/>
            <person name="Miranda-Saavedra D."/>
            <person name="Mourier T."/>
            <person name="Nagra H."/>
            <person name="Otto T.D."/>
            <person name="Rawlings N."/>
            <person name="Sanchez A."/>
            <person name="Sanders M."/>
            <person name="Subramaniam C."/>
            <person name="Tay Y."/>
            <person name="Dear P."/>
            <person name="Doerig C."/>
            <person name="Gruber A."/>
            <person name="Parkinson J."/>
            <person name="Shirley M."/>
            <person name="Wan K.L."/>
            <person name="Berriman M."/>
            <person name="Tomley F."/>
            <person name="Pain A."/>
        </authorList>
    </citation>
    <scope>NUCLEOTIDE SEQUENCE [LARGE SCALE GENOMIC DNA]</scope>
    <source>
        <strain evidence="4">Houghton</strain>
    </source>
</reference>
<accession>U6G413</accession>
<dbReference type="VEuPathDB" id="ToxoDB:EPH_0032050"/>
<feature type="domain" description="Replication protein A OB" evidence="3">
    <location>
        <begin position="126"/>
        <end position="191"/>
    </location>
</feature>
<evidence type="ECO:0000256" key="1">
    <source>
        <dbReference type="ARBA" id="ARBA00023125"/>
    </source>
</evidence>
<dbReference type="SUPFAM" id="SSF50249">
    <property type="entry name" value="Nucleic acid-binding proteins"/>
    <property type="match status" value="2"/>
</dbReference>
<dbReference type="Proteomes" id="UP000018201">
    <property type="component" value="Unassembled WGS sequence"/>
</dbReference>
<feature type="domain" description="Replication protein A OB" evidence="3">
    <location>
        <begin position="38"/>
        <end position="116"/>
    </location>
</feature>
<dbReference type="InterPro" id="IPR012340">
    <property type="entry name" value="NA-bd_OB-fold"/>
</dbReference>
<keyword evidence="1" id="KW-0238">DNA-binding</keyword>
<feature type="region of interest" description="Disordered" evidence="2">
    <location>
        <begin position="199"/>
        <end position="236"/>
    </location>
</feature>
<dbReference type="GO" id="GO:0003677">
    <property type="term" value="F:DNA binding"/>
    <property type="evidence" value="ECO:0007669"/>
    <property type="project" value="UniProtKB-KW"/>
</dbReference>
<reference evidence="4" key="2">
    <citation type="submission" date="2013-10" db="EMBL/GenBank/DDBJ databases">
        <authorList>
            <person name="Aslett M."/>
        </authorList>
    </citation>
    <scope>NUCLEOTIDE SEQUENCE [LARGE SCALE GENOMIC DNA]</scope>
    <source>
        <strain evidence="4">Houghton</strain>
    </source>
</reference>
<dbReference type="OrthoDB" id="345780at2759"/>
<protein>
    <submittedName>
        <fullName evidence="4">Replication protein A 70 kDa subunit, related</fullName>
    </submittedName>
</protein>
<dbReference type="Pfam" id="PF16900">
    <property type="entry name" value="REPA_OB_2"/>
    <property type="match status" value="2"/>
</dbReference>
<evidence type="ECO:0000313" key="4">
    <source>
        <dbReference type="EMBL" id="CDI74242.1"/>
    </source>
</evidence>
<dbReference type="InterPro" id="IPR031657">
    <property type="entry name" value="REPA_OB_2"/>
</dbReference>
<name>U6G413_9EIME</name>
<dbReference type="Gene3D" id="2.40.50.140">
    <property type="entry name" value="Nucleic acid-binding proteins"/>
    <property type="match status" value="2"/>
</dbReference>
<evidence type="ECO:0000313" key="5">
    <source>
        <dbReference type="Proteomes" id="UP000018201"/>
    </source>
</evidence>
<proteinExistence type="predicted"/>
<feature type="compositionally biased region" description="Basic and acidic residues" evidence="2">
    <location>
        <begin position="219"/>
        <end position="231"/>
    </location>
</feature>
<dbReference type="EMBL" id="HG690077">
    <property type="protein sequence ID" value="CDI74242.1"/>
    <property type="molecule type" value="Genomic_DNA"/>
</dbReference>
<keyword evidence="5" id="KW-1185">Reference proteome</keyword>
<evidence type="ECO:0000259" key="3">
    <source>
        <dbReference type="Pfam" id="PF16900"/>
    </source>
</evidence>
<evidence type="ECO:0000256" key="2">
    <source>
        <dbReference type="SAM" id="MobiDB-lite"/>
    </source>
</evidence>